<feature type="region of interest" description="Disordered" evidence="1">
    <location>
        <begin position="682"/>
        <end position="701"/>
    </location>
</feature>
<gene>
    <name evidence="2" type="ORF">RUM43_010339</name>
</gene>
<evidence type="ECO:0000313" key="3">
    <source>
        <dbReference type="Proteomes" id="UP001372834"/>
    </source>
</evidence>
<feature type="compositionally biased region" description="Basic residues" evidence="1">
    <location>
        <begin position="329"/>
        <end position="341"/>
    </location>
</feature>
<dbReference type="EMBL" id="JAWJWE010000004">
    <property type="protein sequence ID" value="KAK6636677.1"/>
    <property type="molecule type" value="Genomic_DNA"/>
</dbReference>
<protein>
    <submittedName>
        <fullName evidence="2">Uncharacterized protein</fullName>
    </submittedName>
</protein>
<feature type="compositionally biased region" description="Basic and acidic residues" evidence="1">
    <location>
        <begin position="464"/>
        <end position="478"/>
    </location>
</feature>
<feature type="compositionally biased region" description="Basic and acidic residues" evidence="1">
    <location>
        <begin position="311"/>
        <end position="328"/>
    </location>
</feature>
<dbReference type="Proteomes" id="UP001372834">
    <property type="component" value="Unassembled WGS sequence"/>
</dbReference>
<reference evidence="2 3" key="1">
    <citation type="submission" date="2023-10" db="EMBL/GenBank/DDBJ databases">
        <title>Genomes of two closely related lineages of the louse Polyplax serrata with different host specificities.</title>
        <authorList>
            <person name="Martinu J."/>
            <person name="Tarabai H."/>
            <person name="Stefka J."/>
            <person name="Hypsa V."/>
        </authorList>
    </citation>
    <scope>NUCLEOTIDE SEQUENCE [LARGE SCALE GENOMIC DNA]</scope>
    <source>
        <strain evidence="2">HR10_N</strain>
    </source>
</reference>
<dbReference type="AlphaFoldDB" id="A0AAN8PKQ4"/>
<feature type="compositionally biased region" description="Basic and acidic residues" evidence="1">
    <location>
        <begin position="541"/>
        <end position="552"/>
    </location>
</feature>
<feature type="region of interest" description="Disordered" evidence="1">
    <location>
        <begin position="168"/>
        <end position="199"/>
    </location>
</feature>
<feature type="region of interest" description="Disordered" evidence="1">
    <location>
        <begin position="905"/>
        <end position="945"/>
    </location>
</feature>
<feature type="compositionally biased region" description="Low complexity" evidence="1">
    <location>
        <begin position="930"/>
        <end position="941"/>
    </location>
</feature>
<name>A0AAN8PKQ4_POLSC</name>
<feature type="region of interest" description="Disordered" evidence="1">
    <location>
        <begin position="311"/>
        <end position="399"/>
    </location>
</feature>
<organism evidence="2 3">
    <name type="scientific">Polyplax serrata</name>
    <name type="common">Common mouse louse</name>
    <dbReference type="NCBI Taxonomy" id="468196"/>
    <lineage>
        <taxon>Eukaryota</taxon>
        <taxon>Metazoa</taxon>
        <taxon>Ecdysozoa</taxon>
        <taxon>Arthropoda</taxon>
        <taxon>Hexapoda</taxon>
        <taxon>Insecta</taxon>
        <taxon>Pterygota</taxon>
        <taxon>Neoptera</taxon>
        <taxon>Paraneoptera</taxon>
        <taxon>Psocodea</taxon>
        <taxon>Troctomorpha</taxon>
        <taxon>Phthiraptera</taxon>
        <taxon>Anoplura</taxon>
        <taxon>Polyplacidae</taxon>
        <taxon>Polyplax</taxon>
    </lineage>
</organism>
<feature type="compositionally biased region" description="Low complexity" evidence="1">
    <location>
        <begin position="422"/>
        <end position="438"/>
    </location>
</feature>
<sequence>MSNPSVPSAGVFGLRRNRYQCCSPLSSRLYLFFTDSFLLIFPAENSSVNQQQYLVLETIVEETSDDLCSESDKSGPTGWNSDSDTDSVIHLPKSSENAENWRVHDCSDEVPKKRRRRIVEKISASDDDEPIECNSMSSRSSSLIAFESLEKHCEDVFVGSLHSSGKANETSRWVAVSPDSPRESVDEFDSSDEEHGFSSSVDTLHRSMNAHGRFRSTLPTDPRLRSYRSFDSLNLFENISPISYTLSELSQSHNALDFEKEKQQQQEQEFVIRDKKLTATTADLSRMTDPYDTGFKSLGFGPRRRQDVASFHYKESAPYRNNRSPEKEKKKRNHFPSKRKSYSAEALKLQLPRVDVDSKEEIDNDTHGRSEPCLMVQQKSNPSVENLSEDSGFDDHISSKGRKNLVNFRNSVSSIPEDEDGSSPLESSSSNFSDCNGSEEGSLVSTEGREQSKTFNKNVGSSKIAEKQEPEVKGSHGIKSDVEVKFNSDQSQTHIFNCSSEKEGPYTRGEVENLIATPSVPFASLESKESNGLVPLNGSEFEPKSTRKDPDSLKGIETEFESKTFSENELTACTSLHDFPYENMSTKLEKNNGNRLPVLSTPNLLVGVEDLVRGVPSAASSLTHVPLKWYDDDDLDGRIIRNNLLELKNNQLGSGFGGSQNSAGIRGVHFCPVVSEVSWQQDSYSETSSTVSSDPSTDEMSNRSLEELCEMQNDEEEYHEVEEKSIPCDREAGFNMQRKLFHGDLAQGSPVLKIKSKSEMNLSKMEGGLSLPCNQWRMNEERNSGNFDTFREPQRDGTHLNIDGPFSNGCKPCVEEKPVTPTIRVTPTSSGHVFTGDAAQPNAERRIRLSVSESNLPAQGHASEDRFTIDGGTCSDHAAASAKDMTMKKSKSRFGGFFERFSLRRLSNRKSSGGDGKKQSGRKDDKKENNSSGSSSIGTKTGNDRFSEEVMIIPLHGPDNEAEVKEIFRSVVTPHVVSAKPPLPPSFQRMSGSSRKRFPISATVSVGTQDDEGNEKENMPGVRENGVPTEKDCTDCSLGSAPCNVDSKENAHEKPVGLLETDLDTQVTVESAGRRPLVVQGNAGSNKKARSLMNLGMGDMSVHHDRQEALPSGYLEPSVHRSHGSVAVDDRAKSMEFLLDKENQAAVLGRFASTRRVKIHGPKLIYKESEQIVVRLSFLLSKIAEVKRVDEYQREYGVGGQYGVIPGVLTSSTSSCFC</sequence>
<feature type="compositionally biased region" description="Basic and acidic residues" evidence="1">
    <location>
        <begin position="915"/>
        <end position="929"/>
    </location>
</feature>
<evidence type="ECO:0000313" key="2">
    <source>
        <dbReference type="EMBL" id="KAK6636677.1"/>
    </source>
</evidence>
<feature type="region of interest" description="Disordered" evidence="1">
    <location>
        <begin position="66"/>
        <end position="96"/>
    </location>
</feature>
<feature type="compositionally biased region" description="Polar residues" evidence="1">
    <location>
        <begin position="377"/>
        <end position="386"/>
    </location>
</feature>
<comment type="caution">
    <text evidence="2">The sequence shown here is derived from an EMBL/GenBank/DDBJ whole genome shotgun (WGS) entry which is preliminary data.</text>
</comment>
<proteinExistence type="predicted"/>
<feature type="compositionally biased region" description="Basic and acidic residues" evidence="1">
    <location>
        <begin position="354"/>
        <end position="370"/>
    </location>
</feature>
<evidence type="ECO:0000256" key="1">
    <source>
        <dbReference type="SAM" id="MobiDB-lite"/>
    </source>
</evidence>
<feature type="region of interest" description="Disordered" evidence="1">
    <location>
        <begin position="413"/>
        <end position="478"/>
    </location>
</feature>
<feature type="region of interest" description="Disordered" evidence="1">
    <location>
        <begin position="531"/>
        <end position="552"/>
    </location>
</feature>
<feature type="compositionally biased region" description="Low complexity" evidence="1">
    <location>
        <begin position="682"/>
        <end position="695"/>
    </location>
</feature>
<feature type="region of interest" description="Disordered" evidence="1">
    <location>
        <begin position="1006"/>
        <end position="1029"/>
    </location>
</feature>
<accession>A0AAN8PKQ4</accession>